<evidence type="ECO:0000313" key="3">
    <source>
        <dbReference type="EMBL" id="PIS29563.1"/>
    </source>
</evidence>
<accession>A0A2H0XX94</accession>
<evidence type="ECO:0000313" key="4">
    <source>
        <dbReference type="Proteomes" id="UP000231343"/>
    </source>
</evidence>
<name>A0A2H0XX94_UNCSA</name>
<reference evidence="3 4" key="1">
    <citation type="submission" date="2017-09" db="EMBL/GenBank/DDBJ databases">
        <title>Depth-based differentiation of microbial function through sediment-hosted aquifers and enrichment of novel symbionts in the deep terrestrial subsurface.</title>
        <authorList>
            <person name="Probst A.J."/>
            <person name="Ladd B."/>
            <person name="Jarett J.K."/>
            <person name="Geller-Mcgrath D.E."/>
            <person name="Sieber C.M."/>
            <person name="Emerson J.B."/>
            <person name="Anantharaman K."/>
            <person name="Thomas B.C."/>
            <person name="Malmstrom R."/>
            <person name="Stieglmeier M."/>
            <person name="Klingl A."/>
            <person name="Woyke T."/>
            <person name="Ryan C.M."/>
            <person name="Banfield J.F."/>
        </authorList>
    </citation>
    <scope>NUCLEOTIDE SEQUENCE [LARGE SCALE GENOMIC DNA]</scope>
    <source>
        <strain evidence="3">CG08_land_8_20_14_0_20_45_16</strain>
    </source>
</reference>
<sequence length="361" mass="40752">MAINNLPRTNIKKWLICSALALATHGLGAALIPHNWANNKSIKSPRDPISITLVPEKRTPNPSLPRKNLPVIREDLPSILNPEGAAARQIRSELSRSESLATTEINPRDSEDNNYQAGGWPDISSLITAPQREPGKNIYGADIRLHEQAPLDHFLNQGRAADNLNRSRAKNPDFGKTLQQIEAEAIRAMPPIPHGNPEKLSQKAILDNLQPYDGGYFYKSGSFSATIHRDGKVSFRIKRISSLSSEEGPGFRFDINDAIMGNHYYYQKRQFMKATRFIRADLEEKSLPSREERPITPLSITRRQLAQLNSVWDNQSLPLATKNRLIFQMFDDCDRENETGSKAARAILRFIMEKGLQRERP</sequence>
<feature type="region of interest" description="Disordered" evidence="1">
    <location>
        <begin position="91"/>
        <end position="118"/>
    </location>
</feature>
<evidence type="ECO:0000256" key="1">
    <source>
        <dbReference type="SAM" id="MobiDB-lite"/>
    </source>
</evidence>
<organism evidence="3 4">
    <name type="scientific">Candidatus Saganbacteria bacterium CG08_land_8_20_14_0_20_45_16</name>
    <dbReference type="NCBI Taxonomy" id="2014293"/>
    <lineage>
        <taxon>Bacteria</taxon>
        <taxon>Bacillati</taxon>
        <taxon>Saganbacteria</taxon>
    </lineage>
</organism>
<evidence type="ECO:0000256" key="2">
    <source>
        <dbReference type="SAM" id="SignalP"/>
    </source>
</evidence>
<feature type="signal peptide" evidence="2">
    <location>
        <begin position="1"/>
        <end position="29"/>
    </location>
</feature>
<protein>
    <submittedName>
        <fullName evidence="3">Uncharacterized protein</fullName>
    </submittedName>
</protein>
<comment type="caution">
    <text evidence="3">The sequence shown here is derived from an EMBL/GenBank/DDBJ whole genome shotgun (WGS) entry which is preliminary data.</text>
</comment>
<gene>
    <name evidence="3" type="ORF">COT42_04975</name>
</gene>
<dbReference type="EMBL" id="PEYM01000078">
    <property type="protein sequence ID" value="PIS29563.1"/>
    <property type="molecule type" value="Genomic_DNA"/>
</dbReference>
<dbReference type="Proteomes" id="UP000231343">
    <property type="component" value="Unassembled WGS sequence"/>
</dbReference>
<proteinExistence type="predicted"/>
<dbReference type="AlphaFoldDB" id="A0A2H0XX94"/>
<keyword evidence="2" id="KW-0732">Signal</keyword>
<feature type="chain" id="PRO_5013621497" evidence="2">
    <location>
        <begin position="30"/>
        <end position="361"/>
    </location>
</feature>